<dbReference type="InterPro" id="IPR000160">
    <property type="entry name" value="GGDEF_dom"/>
</dbReference>
<comment type="catalytic activity">
    <reaction evidence="4">
        <text>2 GTP = 3',3'-c-di-GMP + 2 diphosphate</text>
        <dbReference type="Rhea" id="RHEA:24898"/>
        <dbReference type="ChEBI" id="CHEBI:33019"/>
        <dbReference type="ChEBI" id="CHEBI:37565"/>
        <dbReference type="ChEBI" id="CHEBI:58805"/>
        <dbReference type="EC" id="2.7.7.65"/>
    </reaction>
</comment>
<dbReference type="InterPro" id="IPR050469">
    <property type="entry name" value="Diguanylate_Cyclase"/>
</dbReference>
<evidence type="ECO:0000256" key="4">
    <source>
        <dbReference type="ARBA" id="ARBA00034247"/>
    </source>
</evidence>
<gene>
    <name evidence="8" type="ORF">LX59_01616</name>
</gene>
<dbReference type="AlphaFoldDB" id="A0A562IKW6"/>
<comment type="cofactor">
    <cofactor evidence="1">
        <name>Mg(2+)</name>
        <dbReference type="ChEBI" id="CHEBI:18420"/>
    </cofactor>
</comment>
<feature type="region of interest" description="Disordered" evidence="6">
    <location>
        <begin position="292"/>
        <end position="345"/>
    </location>
</feature>
<dbReference type="PANTHER" id="PTHR45138">
    <property type="entry name" value="REGULATORY COMPONENTS OF SENSORY TRANSDUCTION SYSTEM"/>
    <property type="match status" value="1"/>
</dbReference>
<feature type="compositionally biased region" description="Low complexity" evidence="6">
    <location>
        <begin position="226"/>
        <end position="238"/>
    </location>
</feature>
<name>A0A562IKW6_9GAMM</name>
<dbReference type="GO" id="GO:0005886">
    <property type="term" value="C:plasma membrane"/>
    <property type="evidence" value="ECO:0007669"/>
    <property type="project" value="UniProtKB-SubCell"/>
</dbReference>
<dbReference type="NCBIfam" id="TIGR00254">
    <property type="entry name" value="GGDEF"/>
    <property type="match status" value="1"/>
</dbReference>
<evidence type="ECO:0000256" key="5">
    <source>
        <dbReference type="SAM" id="Coils"/>
    </source>
</evidence>
<dbReference type="Proteomes" id="UP000319627">
    <property type="component" value="Unassembled WGS sequence"/>
</dbReference>
<evidence type="ECO:0000313" key="8">
    <source>
        <dbReference type="EMBL" id="TWH71333.1"/>
    </source>
</evidence>
<dbReference type="Gene3D" id="3.30.70.270">
    <property type="match status" value="1"/>
</dbReference>
<evidence type="ECO:0000256" key="2">
    <source>
        <dbReference type="ARBA" id="ARBA00004533"/>
    </source>
</evidence>
<proteinExistence type="predicted"/>
<sequence>MTGDANYWKEKYLDSLQQQEESEAQWNSRMDVLRRSLTRTSMAAEGQSQGLDECLQDLRKALHKDHFERFLEEITPRLEKALLEFDQQRQDRIQHISQSLHQLAAQLQQTNPAPRELRKALKHFPKRLDERVGQWSELQSLLQELESLQRQALLPTPEPAKKAPQAQQSAAAKEQRGFWQRLFGFPWWRSSSQPKKVVDTTSVAVAPSTAVSEPELASVKPDVTEPETPQPEQQLTPAPLEPKPIEPFVQPPADVAPPAVALEPLLEKEVNSEPELAAVSIPSLRLPAQQREIEAESTPTGPLIPRDDSAPEPLAETAQPLPASMPETAVSTDTPAGDLSPTDTLAESPPYSLLADQIEHILLGLLDNLCLVDHWQAQADVLRRRIKNGLNWYELVTVLEDLACLLHALPLFDRQFEDYLKQLNDRLAIMQDSLNQVQLGRSQTSQATVAFDSCLRQQVEGLQTSVEQATDLPSLKLLVEERLESIVSAIDSYQRQCQENEQQLEASLTQLSERLISMESLSSELQGHLEEQQRKAQFDVLTGLPNRAALNDRLEHEIQRWKHNASSLLLAVLDVDHFKNINDSFGHLAGDRVLKILAGRWQEQIRSSDFLARYGGEEFVLLLPNTDLEAGLTLLERLRQSTEECPFHFKGERLQITVSIGVTGFTADHSTEEIFEQADQALYRAKNSGRNRIEHQ</sequence>
<dbReference type="SMART" id="SM00267">
    <property type="entry name" value="GGDEF"/>
    <property type="match status" value="1"/>
</dbReference>
<dbReference type="PANTHER" id="PTHR45138:SF9">
    <property type="entry name" value="DIGUANYLATE CYCLASE DGCM-RELATED"/>
    <property type="match status" value="1"/>
</dbReference>
<dbReference type="FunFam" id="3.30.70.270:FF:000001">
    <property type="entry name" value="Diguanylate cyclase domain protein"/>
    <property type="match status" value="1"/>
</dbReference>
<dbReference type="Pfam" id="PF00990">
    <property type="entry name" value="GGDEF"/>
    <property type="match status" value="1"/>
</dbReference>
<dbReference type="EC" id="2.7.7.65" evidence="3"/>
<keyword evidence="9" id="KW-1185">Reference proteome</keyword>
<feature type="coiled-coil region" evidence="5">
    <location>
        <begin position="483"/>
        <end position="514"/>
    </location>
</feature>
<evidence type="ECO:0000256" key="1">
    <source>
        <dbReference type="ARBA" id="ARBA00001946"/>
    </source>
</evidence>
<dbReference type="OrthoDB" id="9812260at2"/>
<dbReference type="EMBL" id="VLKG01000005">
    <property type="protein sequence ID" value="TWH71333.1"/>
    <property type="molecule type" value="Genomic_DNA"/>
</dbReference>
<evidence type="ECO:0000256" key="6">
    <source>
        <dbReference type="SAM" id="MobiDB-lite"/>
    </source>
</evidence>
<dbReference type="InterPro" id="IPR029787">
    <property type="entry name" value="Nucleotide_cyclase"/>
</dbReference>
<dbReference type="CDD" id="cd01949">
    <property type="entry name" value="GGDEF"/>
    <property type="match status" value="1"/>
</dbReference>
<comment type="caution">
    <text evidence="8">The sequence shown here is derived from an EMBL/GenBank/DDBJ whole genome shotgun (WGS) entry which is preliminary data.</text>
</comment>
<feature type="domain" description="GGDEF" evidence="7">
    <location>
        <begin position="566"/>
        <end position="696"/>
    </location>
</feature>
<dbReference type="RefSeq" id="WP_144571334.1">
    <property type="nucleotide sequence ID" value="NZ_VLKG01000005.1"/>
</dbReference>
<dbReference type="SUPFAM" id="SSF55073">
    <property type="entry name" value="Nucleotide cyclase"/>
    <property type="match status" value="1"/>
</dbReference>
<dbReference type="Pfam" id="PF20975">
    <property type="entry name" value="DGCcoil"/>
    <property type="match status" value="1"/>
</dbReference>
<evidence type="ECO:0000259" key="7">
    <source>
        <dbReference type="PROSITE" id="PS50887"/>
    </source>
</evidence>
<keyword evidence="5" id="KW-0175">Coiled coil</keyword>
<evidence type="ECO:0000256" key="3">
    <source>
        <dbReference type="ARBA" id="ARBA00012528"/>
    </source>
</evidence>
<accession>A0A562IKW6</accession>
<evidence type="ECO:0000313" key="9">
    <source>
        <dbReference type="Proteomes" id="UP000319627"/>
    </source>
</evidence>
<feature type="region of interest" description="Disordered" evidence="6">
    <location>
        <begin position="206"/>
        <end position="244"/>
    </location>
</feature>
<comment type="subcellular location">
    <subcellularLocation>
        <location evidence="2">Cell inner membrane</location>
    </subcellularLocation>
</comment>
<dbReference type="InterPro" id="IPR043128">
    <property type="entry name" value="Rev_trsase/Diguanyl_cyclase"/>
</dbReference>
<dbReference type="GO" id="GO:0052621">
    <property type="term" value="F:diguanylate cyclase activity"/>
    <property type="evidence" value="ECO:0007669"/>
    <property type="project" value="UniProtKB-EC"/>
</dbReference>
<organism evidence="8 9">
    <name type="scientific">Azomonas agilis</name>
    <dbReference type="NCBI Taxonomy" id="116849"/>
    <lineage>
        <taxon>Bacteria</taxon>
        <taxon>Pseudomonadati</taxon>
        <taxon>Pseudomonadota</taxon>
        <taxon>Gammaproteobacteria</taxon>
        <taxon>Pseudomonadales</taxon>
        <taxon>Pseudomonadaceae</taxon>
        <taxon>Azomonas</taxon>
    </lineage>
</organism>
<protein>
    <recommendedName>
        <fullName evidence="3">diguanylate cyclase</fullName>
        <ecNumber evidence="3">2.7.7.65</ecNumber>
    </recommendedName>
</protein>
<dbReference type="InterPro" id="IPR048516">
    <property type="entry name" value="DGCcoil"/>
</dbReference>
<dbReference type="PROSITE" id="PS50887">
    <property type="entry name" value="GGDEF"/>
    <property type="match status" value="1"/>
</dbReference>
<reference evidence="8 9" key="1">
    <citation type="submission" date="2019-07" db="EMBL/GenBank/DDBJ databases">
        <title>Genomic Encyclopedia of Type Strains, Phase I: the one thousand microbial genomes (KMG-I) project.</title>
        <authorList>
            <person name="Kyrpides N."/>
        </authorList>
    </citation>
    <scope>NUCLEOTIDE SEQUENCE [LARGE SCALE GENOMIC DNA]</scope>
    <source>
        <strain evidence="8 9">DSM 375</strain>
    </source>
</reference>